<dbReference type="SUPFAM" id="SSF48371">
    <property type="entry name" value="ARM repeat"/>
    <property type="match status" value="1"/>
</dbReference>
<keyword evidence="2" id="KW-0863">Zinc-finger</keyword>
<accession>A0AAD5LU10</accession>
<gene>
    <name evidence="5" type="ORF">P43SY_004277</name>
</gene>
<dbReference type="PROSITE" id="PS01359">
    <property type="entry name" value="ZF_PHD_1"/>
    <property type="match status" value="1"/>
</dbReference>
<feature type="compositionally biased region" description="Acidic residues" evidence="4">
    <location>
        <begin position="590"/>
        <end position="600"/>
    </location>
</feature>
<organism evidence="5 6">
    <name type="scientific">Pythium insidiosum</name>
    <name type="common">Pythiosis disease agent</name>
    <dbReference type="NCBI Taxonomy" id="114742"/>
    <lineage>
        <taxon>Eukaryota</taxon>
        <taxon>Sar</taxon>
        <taxon>Stramenopiles</taxon>
        <taxon>Oomycota</taxon>
        <taxon>Peronosporomycetes</taxon>
        <taxon>Pythiales</taxon>
        <taxon>Pythiaceae</taxon>
        <taxon>Pythium</taxon>
    </lineage>
</organism>
<feature type="region of interest" description="Disordered" evidence="4">
    <location>
        <begin position="157"/>
        <end position="194"/>
    </location>
</feature>
<sequence length="636" mass="70176">MTSAGSASTSTGSGATTHRQSRLSLNGAAGPVDEASRKRKATPRRAAATQKNTLDSWFGRAASAPRLKDAGAEAGAEAEVDAEAGAEGGSAAARDGRRSPRSKTARSPSKKLVQRRILLSDLCRVCESAKTDEATRCELKCVDCEMTVHRSCYGVDADGKNDGTEWEEDDDGAEQEEEGEGNGPTTPEKWRCRPCHSEWTQQQQQQQQAPAAHGDVEHAVCGASGAFAGVYNDSDFAAIYLFFKRFRRLGLRVNAEVTLSSLALALLSPENHSLLPELHVRLLQNVGVTLSKAHNWLVQVVKFLRSREDEFEAAKALFDALAAPSGDQDAWLSAYHASHVHDRIVILKALCEVQFDENDALIAKIGEQDDSEALRDGPIGVDSRKRSYYALEDAPGATDGGTWLCRCDQQNGAAWETVADGLSGLRSFLRALAFSRETADLQMWQTLRDGVYKSLERREKKRRLQAQRLARMPRLLGKTGLDVASTMAFRDESEPVIGRRSLRTRRAVNYRGLVGDDEDEEEEEEEEEEDAGDESDDDDDDGDDDEEEETSGSPRKRQRVEPPRAPPTRTSSRLRGHAPAPADAKLTSSSEEEEEDDEDDNSRPQRPSRRRLVRRAGSSDDDEEEQEEEEEAEEEE</sequence>
<protein>
    <recommendedName>
        <fullName evidence="7">Zinc finger PHD-type domain-containing protein</fullName>
    </recommendedName>
</protein>
<feature type="region of interest" description="Disordered" evidence="4">
    <location>
        <begin position="1"/>
        <end position="111"/>
    </location>
</feature>
<name>A0AAD5LU10_PYTIN</name>
<evidence type="ECO:0000256" key="3">
    <source>
        <dbReference type="ARBA" id="ARBA00022833"/>
    </source>
</evidence>
<dbReference type="PANTHER" id="PTHR14296:SF3">
    <property type="entry name" value="DIKAR, ISOFORM F"/>
    <property type="match status" value="1"/>
</dbReference>
<dbReference type="InterPro" id="IPR019786">
    <property type="entry name" value="Zinc_finger_PHD-type_CS"/>
</dbReference>
<keyword evidence="3" id="KW-0862">Zinc</keyword>
<feature type="region of interest" description="Disordered" evidence="4">
    <location>
        <begin position="511"/>
        <end position="636"/>
    </location>
</feature>
<keyword evidence="6" id="KW-1185">Reference proteome</keyword>
<dbReference type="EMBL" id="JAKCXM010000510">
    <property type="protein sequence ID" value="KAJ0393281.1"/>
    <property type="molecule type" value="Genomic_DNA"/>
</dbReference>
<evidence type="ECO:0000256" key="4">
    <source>
        <dbReference type="SAM" id="MobiDB-lite"/>
    </source>
</evidence>
<reference evidence="5" key="1">
    <citation type="submission" date="2021-12" db="EMBL/GenBank/DDBJ databases">
        <title>Prjna785345.</title>
        <authorList>
            <person name="Rujirawat T."/>
            <person name="Krajaejun T."/>
        </authorList>
    </citation>
    <scope>NUCLEOTIDE SEQUENCE</scope>
    <source>
        <strain evidence="5">Pi057C3</strain>
    </source>
</reference>
<feature type="compositionally biased region" description="Low complexity" evidence="4">
    <location>
        <begin position="1"/>
        <end position="17"/>
    </location>
</feature>
<dbReference type="InterPro" id="IPR028938">
    <property type="entry name" value="Rsf1-like"/>
</dbReference>
<comment type="caution">
    <text evidence="5">The sequence shown here is derived from an EMBL/GenBank/DDBJ whole genome shotgun (WGS) entry which is preliminary data.</text>
</comment>
<dbReference type="AlphaFoldDB" id="A0AAD5LU10"/>
<evidence type="ECO:0000256" key="2">
    <source>
        <dbReference type="ARBA" id="ARBA00022771"/>
    </source>
</evidence>
<feature type="compositionally biased region" description="Basic residues" evidence="4">
    <location>
        <begin position="99"/>
        <end position="111"/>
    </location>
</feature>
<keyword evidence="1" id="KW-0479">Metal-binding</keyword>
<dbReference type="Gene3D" id="3.30.40.10">
    <property type="entry name" value="Zinc/RING finger domain, C3HC4 (zinc finger)"/>
    <property type="match status" value="1"/>
</dbReference>
<evidence type="ECO:0000256" key="1">
    <source>
        <dbReference type="ARBA" id="ARBA00022723"/>
    </source>
</evidence>
<evidence type="ECO:0000313" key="5">
    <source>
        <dbReference type="EMBL" id="KAJ0393281.1"/>
    </source>
</evidence>
<feature type="compositionally biased region" description="Acidic residues" evidence="4">
    <location>
        <begin position="619"/>
        <end position="636"/>
    </location>
</feature>
<proteinExistence type="predicted"/>
<dbReference type="PANTHER" id="PTHR14296">
    <property type="entry name" value="REMODELING AND SPACING FACTOR 1"/>
    <property type="match status" value="1"/>
</dbReference>
<evidence type="ECO:0008006" key="7">
    <source>
        <dbReference type="Google" id="ProtNLM"/>
    </source>
</evidence>
<dbReference type="InterPro" id="IPR013083">
    <property type="entry name" value="Znf_RING/FYVE/PHD"/>
</dbReference>
<feature type="compositionally biased region" description="Acidic residues" evidence="4">
    <location>
        <begin position="515"/>
        <end position="550"/>
    </location>
</feature>
<dbReference type="Proteomes" id="UP001209570">
    <property type="component" value="Unassembled WGS sequence"/>
</dbReference>
<feature type="compositionally biased region" description="Acidic residues" evidence="4">
    <location>
        <begin position="164"/>
        <end position="180"/>
    </location>
</feature>
<dbReference type="GO" id="GO:0006355">
    <property type="term" value="P:regulation of DNA-templated transcription"/>
    <property type="evidence" value="ECO:0007669"/>
    <property type="project" value="InterPro"/>
</dbReference>
<dbReference type="GO" id="GO:0008270">
    <property type="term" value="F:zinc ion binding"/>
    <property type="evidence" value="ECO:0007669"/>
    <property type="project" value="UniProtKB-KW"/>
</dbReference>
<evidence type="ECO:0000313" key="6">
    <source>
        <dbReference type="Proteomes" id="UP001209570"/>
    </source>
</evidence>
<dbReference type="GO" id="GO:0031213">
    <property type="term" value="C:RSF complex"/>
    <property type="evidence" value="ECO:0007669"/>
    <property type="project" value="InterPro"/>
</dbReference>
<dbReference type="InterPro" id="IPR016024">
    <property type="entry name" value="ARM-type_fold"/>
</dbReference>